<dbReference type="RefSeq" id="WP_004615244.1">
    <property type="nucleotide sequence ID" value="NZ_APMP01000001.1"/>
</dbReference>
<dbReference type="PANTHER" id="PTHR45266">
    <property type="entry name" value="OXALOACETATE DECARBOXYLASE ALPHA CHAIN"/>
    <property type="match status" value="1"/>
</dbReference>
<dbReference type="InterPro" id="IPR050709">
    <property type="entry name" value="Biotin_Carboxyl_Carrier/Decarb"/>
</dbReference>
<protein>
    <recommendedName>
        <fullName evidence="3 9">Biotin carboxyl carrier protein of acetyl-CoA carboxylase</fullName>
    </recommendedName>
</protein>
<dbReference type="AlphaFoldDB" id="R0EPF9"/>
<dbReference type="FunFam" id="2.40.50.100:FF:000003">
    <property type="entry name" value="Acetyl-CoA carboxylase biotin carboxyl carrier protein"/>
    <property type="match status" value="1"/>
</dbReference>
<sequence length="169" mass="17153">MSNPKAPADPVEAPAIDARLVRKIADILKDTGLSEIEVEHAGLKIRVARELTAAPVNYVQAAAPAYAPAPVSAPAPVAPAAEAAAPAPAAARGDAVKSPMVGTAYLSPQPGADPFVKVGDSVSAGQTLLIVEAMKTMNPIQAPKAGKVVEILVADAQPVEFGEPLVVIE</sequence>
<dbReference type="Proteomes" id="UP000013063">
    <property type="component" value="Unassembled WGS sequence"/>
</dbReference>
<organism evidence="11 12">
    <name type="scientific">Caulobacter vibrioides OR37</name>
    <dbReference type="NCBI Taxonomy" id="1292034"/>
    <lineage>
        <taxon>Bacteria</taxon>
        <taxon>Pseudomonadati</taxon>
        <taxon>Pseudomonadota</taxon>
        <taxon>Alphaproteobacteria</taxon>
        <taxon>Caulobacterales</taxon>
        <taxon>Caulobacteraceae</taxon>
        <taxon>Caulobacter</taxon>
    </lineage>
</organism>
<keyword evidence="6 9" id="KW-0443">Lipid metabolism</keyword>
<dbReference type="GO" id="GO:0009317">
    <property type="term" value="C:acetyl-CoA carboxylase complex"/>
    <property type="evidence" value="ECO:0007669"/>
    <property type="project" value="InterPro"/>
</dbReference>
<name>R0EPF9_CAUVI</name>
<dbReference type="STRING" id="1292034.OR37_00199"/>
<dbReference type="UniPathway" id="UPA00094"/>
<evidence type="ECO:0000256" key="9">
    <source>
        <dbReference type="RuleBase" id="RU364072"/>
    </source>
</evidence>
<dbReference type="Gene3D" id="2.40.50.100">
    <property type="match status" value="1"/>
</dbReference>
<dbReference type="GO" id="GO:0006633">
    <property type="term" value="P:fatty acid biosynthetic process"/>
    <property type="evidence" value="ECO:0007669"/>
    <property type="project" value="UniProtKB-UniPathway"/>
</dbReference>
<dbReference type="EMBL" id="APMP01000001">
    <property type="protein sequence ID" value="ENZ83694.1"/>
    <property type="molecule type" value="Genomic_DNA"/>
</dbReference>
<dbReference type="PROSITE" id="PS00188">
    <property type="entry name" value="BIOTIN"/>
    <property type="match status" value="1"/>
</dbReference>
<dbReference type="InterPro" id="IPR001249">
    <property type="entry name" value="AcCoA_biotinCC"/>
</dbReference>
<dbReference type="PRINTS" id="PR01071">
    <property type="entry name" value="ACOABIOTINCC"/>
</dbReference>
<dbReference type="PANTHER" id="PTHR45266:SF3">
    <property type="entry name" value="OXALOACETATE DECARBOXYLASE ALPHA CHAIN"/>
    <property type="match status" value="1"/>
</dbReference>
<evidence type="ECO:0000256" key="7">
    <source>
        <dbReference type="ARBA" id="ARBA00023160"/>
    </source>
</evidence>
<comment type="pathway">
    <text evidence="2 9">Lipid metabolism; fatty acid biosynthesis.</text>
</comment>
<accession>R0EPF9</accession>
<evidence type="ECO:0000256" key="4">
    <source>
        <dbReference type="ARBA" id="ARBA00022516"/>
    </source>
</evidence>
<keyword evidence="5 9" id="KW-0276">Fatty acid metabolism</keyword>
<dbReference type="PROSITE" id="PS50968">
    <property type="entry name" value="BIOTINYL_LIPOYL"/>
    <property type="match status" value="1"/>
</dbReference>
<proteinExistence type="predicted"/>
<dbReference type="PATRIC" id="fig|1292034.3.peg.196"/>
<dbReference type="InterPro" id="IPR001882">
    <property type="entry name" value="Biotin_BS"/>
</dbReference>
<dbReference type="Pfam" id="PF00364">
    <property type="entry name" value="Biotin_lipoyl"/>
    <property type="match status" value="1"/>
</dbReference>
<dbReference type="GO" id="GO:0003989">
    <property type="term" value="F:acetyl-CoA carboxylase activity"/>
    <property type="evidence" value="ECO:0007669"/>
    <property type="project" value="InterPro"/>
</dbReference>
<dbReference type="InterPro" id="IPR011053">
    <property type="entry name" value="Single_hybrid_motif"/>
</dbReference>
<keyword evidence="8 9" id="KW-0092">Biotin</keyword>
<evidence type="ECO:0000259" key="10">
    <source>
        <dbReference type="PROSITE" id="PS50968"/>
    </source>
</evidence>
<dbReference type="eggNOG" id="COG0511">
    <property type="taxonomic scope" value="Bacteria"/>
</dbReference>
<reference evidence="11 12" key="1">
    <citation type="journal article" date="2013" name="Genome Announc.">
        <title>Draft Genome Sequence for Caulobacter sp. Strain OR37, a Bacterium Tolerant to Heavy Metals.</title>
        <authorList>
            <person name="Utturkar S.M."/>
            <person name="Bollmann A."/>
            <person name="Brzoska R.M."/>
            <person name="Klingeman D.M."/>
            <person name="Epstein S.E."/>
            <person name="Palumbo A.V."/>
            <person name="Brown S.D."/>
        </authorList>
    </citation>
    <scope>NUCLEOTIDE SEQUENCE [LARGE SCALE GENOMIC DNA]</scope>
    <source>
        <strain evidence="11 12">OR37</strain>
    </source>
</reference>
<comment type="caution">
    <text evidence="11">The sequence shown here is derived from an EMBL/GenBank/DDBJ whole genome shotgun (WGS) entry which is preliminary data.</text>
</comment>
<evidence type="ECO:0000256" key="8">
    <source>
        <dbReference type="ARBA" id="ARBA00023267"/>
    </source>
</evidence>
<keyword evidence="7 9" id="KW-0275">Fatty acid biosynthesis</keyword>
<dbReference type="NCBIfam" id="TIGR00531">
    <property type="entry name" value="BCCP"/>
    <property type="match status" value="1"/>
</dbReference>
<keyword evidence="12" id="KW-1185">Reference proteome</keyword>
<dbReference type="OrthoDB" id="9811735at2"/>
<evidence type="ECO:0000313" key="11">
    <source>
        <dbReference type="EMBL" id="ENZ83694.1"/>
    </source>
</evidence>
<dbReference type="CDD" id="cd06850">
    <property type="entry name" value="biotinyl_domain"/>
    <property type="match status" value="1"/>
</dbReference>
<evidence type="ECO:0000256" key="6">
    <source>
        <dbReference type="ARBA" id="ARBA00023098"/>
    </source>
</evidence>
<dbReference type="SUPFAM" id="SSF51230">
    <property type="entry name" value="Single hybrid motif"/>
    <property type="match status" value="1"/>
</dbReference>
<dbReference type="InterPro" id="IPR000089">
    <property type="entry name" value="Biotin_lipoyl"/>
</dbReference>
<evidence type="ECO:0000256" key="3">
    <source>
        <dbReference type="ARBA" id="ARBA00017562"/>
    </source>
</evidence>
<evidence type="ECO:0000313" key="12">
    <source>
        <dbReference type="Proteomes" id="UP000013063"/>
    </source>
</evidence>
<comment type="function">
    <text evidence="1 9">This protein is a component of the acetyl coenzyme A carboxylase complex; first, biotin carboxylase catalyzes the carboxylation of the carrier protein and then the transcarboxylase transfers the carboxyl group to form malonyl-CoA.</text>
</comment>
<gene>
    <name evidence="11" type="ORF">OR37_00199</name>
</gene>
<keyword evidence="4 9" id="KW-0444">Lipid biosynthesis</keyword>
<evidence type="ECO:0000256" key="5">
    <source>
        <dbReference type="ARBA" id="ARBA00022832"/>
    </source>
</evidence>
<evidence type="ECO:0000256" key="1">
    <source>
        <dbReference type="ARBA" id="ARBA00003761"/>
    </source>
</evidence>
<evidence type="ECO:0000256" key="2">
    <source>
        <dbReference type="ARBA" id="ARBA00005194"/>
    </source>
</evidence>
<feature type="domain" description="Lipoyl-binding" evidence="10">
    <location>
        <begin position="93"/>
        <end position="169"/>
    </location>
</feature>